<dbReference type="PROSITE" id="PS00194">
    <property type="entry name" value="THIOREDOXIN_1"/>
    <property type="match status" value="1"/>
</dbReference>
<proteinExistence type="predicted"/>
<dbReference type="Proteomes" id="UP000245802">
    <property type="component" value="Chromosome"/>
</dbReference>
<dbReference type="PANTHER" id="PTHR42852:SF18">
    <property type="entry name" value="CHROMOSOME UNDETERMINED SCAFFOLD_47, WHOLE GENOME SHOTGUN SEQUENCE"/>
    <property type="match status" value="1"/>
</dbReference>
<protein>
    <submittedName>
        <fullName evidence="5">TlpA family protein disulfide reductase</fullName>
    </submittedName>
</protein>
<evidence type="ECO:0000313" key="6">
    <source>
        <dbReference type="Proteomes" id="UP000245802"/>
    </source>
</evidence>
<evidence type="ECO:0000256" key="1">
    <source>
        <dbReference type="ARBA" id="ARBA00004196"/>
    </source>
</evidence>
<dbReference type="GO" id="GO:0016491">
    <property type="term" value="F:oxidoreductase activity"/>
    <property type="evidence" value="ECO:0007669"/>
    <property type="project" value="InterPro"/>
</dbReference>
<dbReference type="GO" id="GO:0017004">
    <property type="term" value="P:cytochrome complex assembly"/>
    <property type="evidence" value="ECO:0007669"/>
    <property type="project" value="UniProtKB-KW"/>
</dbReference>
<accession>A0A2Z3H201</accession>
<gene>
    <name evidence="5" type="ORF">C1280_09110</name>
</gene>
<dbReference type="InterPro" id="IPR050553">
    <property type="entry name" value="Thioredoxin_ResA/DsbE_sf"/>
</dbReference>
<dbReference type="Pfam" id="PF08534">
    <property type="entry name" value="Redoxin"/>
    <property type="match status" value="1"/>
</dbReference>
<comment type="subcellular location">
    <subcellularLocation>
        <location evidence="1">Cell envelope</location>
    </subcellularLocation>
</comment>
<dbReference type="PROSITE" id="PS51352">
    <property type="entry name" value="THIOREDOXIN_2"/>
    <property type="match status" value="1"/>
</dbReference>
<dbReference type="InterPro" id="IPR013766">
    <property type="entry name" value="Thioredoxin_domain"/>
</dbReference>
<evidence type="ECO:0000313" key="5">
    <source>
        <dbReference type="EMBL" id="AWM37165.1"/>
    </source>
</evidence>
<dbReference type="SUPFAM" id="SSF52833">
    <property type="entry name" value="Thioredoxin-like"/>
    <property type="match status" value="1"/>
</dbReference>
<dbReference type="InterPro" id="IPR017937">
    <property type="entry name" value="Thioredoxin_CS"/>
</dbReference>
<dbReference type="InterPro" id="IPR036249">
    <property type="entry name" value="Thioredoxin-like_sf"/>
</dbReference>
<dbReference type="AlphaFoldDB" id="A0A2Z3H201"/>
<name>A0A2Z3H201_9BACT</name>
<dbReference type="KEGG" id="gog:C1280_09110"/>
<dbReference type="InterPro" id="IPR013740">
    <property type="entry name" value="Redoxin"/>
</dbReference>
<evidence type="ECO:0000256" key="2">
    <source>
        <dbReference type="ARBA" id="ARBA00022748"/>
    </source>
</evidence>
<evidence type="ECO:0000259" key="4">
    <source>
        <dbReference type="PROSITE" id="PS51352"/>
    </source>
</evidence>
<feature type="domain" description="Thioredoxin" evidence="4">
    <location>
        <begin position="17"/>
        <end position="171"/>
    </location>
</feature>
<dbReference type="CDD" id="cd02966">
    <property type="entry name" value="TlpA_like_family"/>
    <property type="match status" value="1"/>
</dbReference>
<dbReference type="EMBL" id="CP025958">
    <property type="protein sequence ID" value="AWM37165.1"/>
    <property type="molecule type" value="Genomic_DNA"/>
</dbReference>
<dbReference type="PANTHER" id="PTHR42852">
    <property type="entry name" value="THIOL:DISULFIDE INTERCHANGE PROTEIN DSBE"/>
    <property type="match status" value="1"/>
</dbReference>
<keyword evidence="6" id="KW-1185">Reference proteome</keyword>
<evidence type="ECO:0000256" key="3">
    <source>
        <dbReference type="ARBA" id="ARBA00023284"/>
    </source>
</evidence>
<organism evidence="5 6">
    <name type="scientific">Gemmata obscuriglobus</name>
    <dbReference type="NCBI Taxonomy" id="114"/>
    <lineage>
        <taxon>Bacteria</taxon>
        <taxon>Pseudomonadati</taxon>
        <taxon>Planctomycetota</taxon>
        <taxon>Planctomycetia</taxon>
        <taxon>Gemmatales</taxon>
        <taxon>Gemmataceae</taxon>
        <taxon>Gemmata</taxon>
    </lineage>
</organism>
<sequence length="172" mass="19178">MRTLGIVVLLALAAVTGCQPEDAPPVDLTEAATAEIAAAVKERTGKVVLVDFWATWCGPCRARFPHLVDTHNKYADRGLVCVSVCLDRVGGWDKLDYKLAHIQSFLRSKRVPFPNFVATDKNDERLKQWSGLNGGVPHMAMFDKAGKRVWDSEQRELSDDELDTLIERELAK</sequence>
<reference evidence="5 6" key="1">
    <citation type="submission" date="2018-01" db="EMBL/GenBank/DDBJ databases">
        <title>G. obscuriglobus.</title>
        <authorList>
            <person name="Franke J."/>
            <person name="Blomberg W."/>
            <person name="Selmecki A."/>
        </authorList>
    </citation>
    <scope>NUCLEOTIDE SEQUENCE [LARGE SCALE GENOMIC DNA]</scope>
    <source>
        <strain evidence="5 6">DSM 5831</strain>
    </source>
</reference>
<dbReference type="OrthoDB" id="288837at2"/>
<keyword evidence="3" id="KW-0676">Redox-active center</keyword>
<dbReference type="Gene3D" id="3.40.30.10">
    <property type="entry name" value="Glutaredoxin"/>
    <property type="match status" value="1"/>
</dbReference>
<dbReference type="RefSeq" id="WP_010039408.1">
    <property type="nucleotide sequence ID" value="NZ_CP025958.1"/>
</dbReference>
<keyword evidence="2" id="KW-0201">Cytochrome c-type biogenesis</keyword>
<dbReference type="PROSITE" id="PS51257">
    <property type="entry name" value="PROKAR_LIPOPROTEIN"/>
    <property type="match status" value="1"/>
</dbReference>
<dbReference type="GO" id="GO:0030313">
    <property type="term" value="C:cell envelope"/>
    <property type="evidence" value="ECO:0007669"/>
    <property type="project" value="UniProtKB-SubCell"/>
</dbReference>